<sequence length="61" mass="6782">MEEGRKTWLLNWGGVAMDAGENLRLSKTTSKVPLGLRLRPLDAGLCLCILGFNPLLDSRQR</sequence>
<comment type="caution">
    <text evidence="1">The sequence shown here is derived from an EMBL/GenBank/DDBJ whole genome shotgun (WGS) entry which is preliminary data.</text>
</comment>
<proteinExistence type="predicted"/>
<protein>
    <submittedName>
        <fullName evidence="1">Uncharacterized protein</fullName>
    </submittedName>
</protein>
<dbReference type="Proteomes" id="UP001162060">
    <property type="component" value="Unassembled WGS sequence"/>
</dbReference>
<name>A0AAV1TBB9_9STRA</name>
<organism evidence="1 2">
    <name type="scientific">Peronospora matthiolae</name>
    <dbReference type="NCBI Taxonomy" id="2874970"/>
    <lineage>
        <taxon>Eukaryota</taxon>
        <taxon>Sar</taxon>
        <taxon>Stramenopiles</taxon>
        <taxon>Oomycota</taxon>
        <taxon>Peronosporomycetes</taxon>
        <taxon>Peronosporales</taxon>
        <taxon>Peronosporaceae</taxon>
        <taxon>Peronospora</taxon>
    </lineage>
</organism>
<evidence type="ECO:0000313" key="2">
    <source>
        <dbReference type="Proteomes" id="UP001162060"/>
    </source>
</evidence>
<gene>
    <name evidence="1" type="ORF">PM001_LOCUS3986</name>
</gene>
<dbReference type="EMBL" id="CAKLBY020000035">
    <property type="protein sequence ID" value="CAK7909693.1"/>
    <property type="molecule type" value="Genomic_DNA"/>
</dbReference>
<dbReference type="AlphaFoldDB" id="A0AAV1TBB9"/>
<reference evidence="1" key="1">
    <citation type="submission" date="2024-01" db="EMBL/GenBank/DDBJ databases">
        <authorList>
            <person name="Webb A."/>
        </authorList>
    </citation>
    <scope>NUCLEOTIDE SEQUENCE</scope>
    <source>
        <strain evidence="1">Pm1</strain>
    </source>
</reference>
<evidence type="ECO:0000313" key="1">
    <source>
        <dbReference type="EMBL" id="CAK7909693.1"/>
    </source>
</evidence>
<accession>A0AAV1TBB9</accession>